<feature type="compositionally biased region" description="Low complexity" evidence="1">
    <location>
        <begin position="309"/>
        <end position="326"/>
    </location>
</feature>
<feature type="region of interest" description="Disordered" evidence="1">
    <location>
        <begin position="297"/>
        <end position="331"/>
    </location>
</feature>
<dbReference type="Proteomes" id="UP000288725">
    <property type="component" value="Unassembled WGS sequence"/>
</dbReference>
<evidence type="ECO:0000313" key="5">
    <source>
        <dbReference type="Proteomes" id="UP000288725"/>
    </source>
</evidence>
<reference evidence="4 5" key="1">
    <citation type="submission" date="2018-12" db="EMBL/GenBank/DDBJ databases">
        <title>Genome of Verticillium dahliae isolate Getta Getta.</title>
        <authorList>
            <person name="Gardiner D.M."/>
        </authorList>
    </citation>
    <scope>NUCLEOTIDE SEQUENCE [LARGE SCALE GENOMIC DNA]</scope>
    <source>
        <strain evidence="4 5">Getta Getta</strain>
    </source>
</reference>
<feature type="compositionally biased region" description="Polar residues" evidence="1">
    <location>
        <begin position="405"/>
        <end position="418"/>
    </location>
</feature>
<accession>A0A444RKY9</accession>
<evidence type="ECO:0000256" key="2">
    <source>
        <dbReference type="SAM" id="Phobius"/>
    </source>
</evidence>
<evidence type="ECO:0000256" key="1">
    <source>
        <dbReference type="SAM" id="MobiDB-lite"/>
    </source>
</evidence>
<feature type="region of interest" description="Disordered" evidence="1">
    <location>
        <begin position="375"/>
        <end position="424"/>
    </location>
</feature>
<organism evidence="4 5">
    <name type="scientific">Verticillium dahliae</name>
    <name type="common">Verticillium wilt</name>
    <dbReference type="NCBI Taxonomy" id="27337"/>
    <lineage>
        <taxon>Eukaryota</taxon>
        <taxon>Fungi</taxon>
        <taxon>Dikarya</taxon>
        <taxon>Ascomycota</taxon>
        <taxon>Pezizomycotina</taxon>
        <taxon>Sordariomycetes</taxon>
        <taxon>Hypocreomycetidae</taxon>
        <taxon>Glomerellales</taxon>
        <taxon>Plectosphaerellaceae</taxon>
        <taxon>Verticillium</taxon>
    </lineage>
</organism>
<feature type="chain" id="PRO_5019535410" description="Extracellular membrane protein CFEM domain-containing protein" evidence="3">
    <location>
        <begin position="17"/>
        <end position="453"/>
    </location>
</feature>
<keyword evidence="2" id="KW-0812">Transmembrane</keyword>
<keyword evidence="2" id="KW-0472">Membrane</keyword>
<comment type="caution">
    <text evidence="4">The sequence shown here is derived from an EMBL/GenBank/DDBJ whole genome shotgun (WGS) entry which is preliminary data.</text>
</comment>
<feature type="signal peptide" evidence="3">
    <location>
        <begin position="1"/>
        <end position="16"/>
    </location>
</feature>
<gene>
    <name evidence="4" type="ORF">VDGE_30526</name>
</gene>
<evidence type="ECO:0000313" key="4">
    <source>
        <dbReference type="EMBL" id="RXG41774.1"/>
    </source>
</evidence>
<dbReference type="AlphaFoldDB" id="A0A444RKY9"/>
<dbReference type="CDD" id="cd12087">
    <property type="entry name" value="TM_EGFR-like"/>
    <property type="match status" value="1"/>
</dbReference>
<keyword evidence="3" id="KW-0732">Signal</keyword>
<evidence type="ECO:0008006" key="6">
    <source>
        <dbReference type="Google" id="ProtNLM"/>
    </source>
</evidence>
<sequence>MRTIALVTLFTRLACAQITQHVTDLSIFNLLAPCASSAVSYNVEALTNSSGLGCGTDEARLQSCICSQSDVSSQVAQNVSEGVQSQCGKSATGDLWSASQVLKQYCSPDETITFSTPTTNVVMRYITDIDKMNFLAPKGDVVELVRSELTSRILDNCDNREDVGIATEIYSEYCAMNNGTTSFAPIDNPAGDMTYHITALSQYSSLPECARRAVSRAVIDQTSWNCAAGPQALASCVCMKEGILYDVYESMTVWARLNCGFQNKDPLHSANDVLNYYCSAAESQVVAVVTDTATQHYPTASEGGGSGSGAPQATGASGDDGSSGDSAGDGGGGGISQAGTIAAAVLGGVFGLVIIIAIIFWLLRRSKTAAAAAAATETPESTGKPELDTSAGPASGIEVDMANPPSISTMRPESSSPGQIYRRPELQGTTAAAYSIFRGQPPQEPAELQGAHV</sequence>
<protein>
    <recommendedName>
        <fullName evidence="6">Extracellular membrane protein CFEM domain-containing protein</fullName>
    </recommendedName>
</protein>
<feature type="transmembrane region" description="Helical" evidence="2">
    <location>
        <begin position="341"/>
        <end position="363"/>
    </location>
</feature>
<name>A0A444RKY9_VERDA</name>
<keyword evidence="2" id="KW-1133">Transmembrane helix</keyword>
<proteinExistence type="predicted"/>
<dbReference type="EMBL" id="RSDZ01000174">
    <property type="protein sequence ID" value="RXG41774.1"/>
    <property type="molecule type" value="Genomic_DNA"/>
</dbReference>
<evidence type="ECO:0000256" key="3">
    <source>
        <dbReference type="SAM" id="SignalP"/>
    </source>
</evidence>